<feature type="compositionally biased region" description="Basic and acidic residues" evidence="1">
    <location>
        <begin position="451"/>
        <end position="472"/>
    </location>
</feature>
<keyword evidence="2" id="KW-0812">Transmembrane</keyword>
<dbReference type="AlphaFoldDB" id="A0A5B8PAB9"/>
<proteinExistence type="predicted"/>
<feature type="transmembrane region" description="Helical" evidence="2">
    <location>
        <begin position="217"/>
        <end position="235"/>
    </location>
</feature>
<organism evidence="3">
    <name type="scientific">Enterococcus faecium</name>
    <name type="common">Streptococcus faecium</name>
    <dbReference type="NCBI Taxonomy" id="1352"/>
    <lineage>
        <taxon>Bacteria</taxon>
        <taxon>Bacillati</taxon>
        <taxon>Bacillota</taxon>
        <taxon>Bacilli</taxon>
        <taxon>Lactobacillales</taxon>
        <taxon>Enterococcaceae</taxon>
        <taxon>Enterococcus</taxon>
    </lineage>
</organism>
<keyword evidence="2" id="KW-0472">Membrane</keyword>
<accession>A0A5B8PAB9</accession>
<geneLocation type="plasmid" evidence="3">
    <name>pSCBC1</name>
</geneLocation>
<dbReference type="EMBL" id="CP038169">
    <property type="protein sequence ID" value="QDZ64908.1"/>
    <property type="molecule type" value="Genomic_DNA"/>
</dbReference>
<keyword evidence="3" id="KW-0614">Plasmid</keyword>
<evidence type="ECO:0000256" key="1">
    <source>
        <dbReference type="SAM" id="MobiDB-lite"/>
    </source>
</evidence>
<dbReference type="Gene3D" id="1.10.510.10">
    <property type="entry name" value="Transferase(Phosphotransferase) domain 1"/>
    <property type="match status" value="1"/>
</dbReference>
<reference evidence="3" key="1">
    <citation type="journal article" date="2019" name="J. Antimicrob. Chemother.">
        <title>Detection of the phenicol-oxazolidinone-tetracycline resistance gene poxtA in Enterococcus faecium and Enterococcus faecalis of food-producing animal origin in China.</title>
        <authorList>
            <person name="Lei C.W."/>
            <person name="Kang Z.Z."/>
            <person name="Wu S.K."/>
            <person name="Chen Y.P."/>
            <person name="Kong L.H."/>
            <person name="Wang H.N."/>
        </authorList>
    </citation>
    <scope>NUCLEOTIDE SEQUENCE</scope>
    <source>
        <strain evidence="3">SCBC1</strain>
        <plasmid evidence="3">pSCBC1</plasmid>
    </source>
</reference>
<gene>
    <name evidence="3" type="ORF">E3T36_13165</name>
</gene>
<evidence type="ECO:0000256" key="2">
    <source>
        <dbReference type="SAM" id="Phobius"/>
    </source>
</evidence>
<reference evidence="3" key="2">
    <citation type="submission" date="2019-03" db="EMBL/GenBank/DDBJ databases">
        <authorList>
            <person name="Lei C.-W."/>
        </authorList>
    </citation>
    <scope>NUCLEOTIDE SEQUENCE</scope>
    <source>
        <strain evidence="3">SCBC1</strain>
        <plasmid evidence="3">pSCBC1</plasmid>
    </source>
</reference>
<evidence type="ECO:0000313" key="3">
    <source>
        <dbReference type="EMBL" id="QDZ64908.1"/>
    </source>
</evidence>
<keyword evidence="2" id="KW-1133">Transmembrane helix</keyword>
<feature type="compositionally biased region" description="Basic and acidic residues" evidence="1">
    <location>
        <begin position="414"/>
        <end position="444"/>
    </location>
</feature>
<dbReference type="RefSeq" id="WP_159373493.1">
    <property type="nucleotide sequence ID" value="NZ_AP027296.1"/>
</dbReference>
<protein>
    <submittedName>
        <fullName evidence="3">Conjugal transfer protein</fullName>
    </submittedName>
</protein>
<dbReference type="Pfam" id="PF10140">
    <property type="entry name" value="YukC"/>
    <property type="match status" value="1"/>
</dbReference>
<dbReference type="InterPro" id="IPR018778">
    <property type="entry name" value="T7SS_EssB"/>
</dbReference>
<sequence length="472" mass="53621">MKQNVELLNIEVGTFKRVGQKLSIKLDRNQFRYDSIIELNELKKTTTEFLPLVNIAEQEKQIELTYQLPSELKSLKNIGKENKAIKTAVAKAIMEQDILSKTNYHVSLNPANIWYYPMSHIVYAYRANELMPFDETHSSLDQYKALILYCLTGAPYELLLDNPKEALNKLSDELIQQIQDVNSVQELKKVVAQTEDFVTYQQWQAVDKKTIKTKRNYIATLATVVVVAVIAVGLVKKTDSNKYNALADQHQVELAQANNKADIKVALGQENWKKANKAMDKAKYSDDKKVATYLNIKQYQQALKVNPKKLNQIVNLAYKNDDQKHILDWTTPAKTPQKISDQLKLEKAIINYDTQTMSNQLSFVTNKKQLLRMGEAYIEHDSIQDADNVQMKLVSVDEKSGKYLKSEIELKDAQDATADAQKKLDDANKIDGGKDKSKDDKVKEAQSNLDSAKDKEKSAQDKVDKAKQKVGA</sequence>
<name>A0A5B8PAB9_ENTFC</name>
<feature type="region of interest" description="Disordered" evidence="1">
    <location>
        <begin position="414"/>
        <end position="472"/>
    </location>
</feature>